<protein>
    <recommendedName>
        <fullName evidence="8">Acetolactate synthase small subunit</fullName>
        <shortName evidence="8">AHAS</shortName>
        <shortName evidence="8">ALS</shortName>
        <ecNumber evidence="8">2.2.1.6</ecNumber>
    </recommendedName>
    <alternativeName>
        <fullName evidence="8">Acetohydroxy-acid synthase small subunit</fullName>
    </alternativeName>
</protein>
<dbReference type="PANTHER" id="PTHR30239">
    <property type="entry name" value="ACETOLACTATE SYNTHASE SMALL SUBUNIT"/>
    <property type="match status" value="1"/>
</dbReference>
<name>A0A926DGL6_9FIRM</name>
<evidence type="ECO:0000256" key="2">
    <source>
        <dbReference type="ARBA" id="ARBA00005025"/>
    </source>
</evidence>
<comment type="function">
    <text evidence="8">Catalyzes the conversion of 2 pyruvate molecules into acetolactate in the first common step of the biosynthetic pathway of the branched-amino acids such as leucine, isoleucine, and valine.</text>
</comment>
<proteinExistence type="inferred from homology"/>
<evidence type="ECO:0000256" key="4">
    <source>
        <dbReference type="ARBA" id="ARBA00011744"/>
    </source>
</evidence>
<evidence type="ECO:0000256" key="8">
    <source>
        <dbReference type="RuleBase" id="RU368092"/>
    </source>
</evidence>
<reference evidence="10" key="1">
    <citation type="submission" date="2020-08" db="EMBL/GenBank/DDBJ databases">
        <title>Genome public.</title>
        <authorList>
            <person name="Liu C."/>
            <person name="Sun Q."/>
        </authorList>
    </citation>
    <scope>NUCLEOTIDE SEQUENCE</scope>
    <source>
        <strain evidence="10">NSJ-63</strain>
    </source>
</reference>
<dbReference type="GO" id="GO:0003984">
    <property type="term" value="F:acetolactate synthase activity"/>
    <property type="evidence" value="ECO:0007669"/>
    <property type="project" value="UniProtKB-UniRule"/>
</dbReference>
<dbReference type="PANTHER" id="PTHR30239:SF0">
    <property type="entry name" value="ACETOLACTATE SYNTHASE SMALL SUBUNIT 1, CHLOROPLASTIC"/>
    <property type="match status" value="1"/>
</dbReference>
<accession>A0A926DGL6</accession>
<dbReference type="InterPro" id="IPR004789">
    <property type="entry name" value="Acetalactate_synth_ssu"/>
</dbReference>
<evidence type="ECO:0000256" key="1">
    <source>
        <dbReference type="ARBA" id="ARBA00004974"/>
    </source>
</evidence>
<dbReference type="SUPFAM" id="SSF55021">
    <property type="entry name" value="ACT-like"/>
    <property type="match status" value="2"/>
</dbReference>
<dbReference type="NCBIfam" id="TIGR00119">
    <property type="entry name" value="acolac_sm"/>
    <property type="match status" value="1"/>
</dbReference>
<dbReference type="InterPro" id="IPR002912">
    <property type="entry name" value="ACT_dom"/>
</dbReference>
<dbReference type="EMBL" id="JACRSS010000002">
    <property type="protein sequence ID" value="MBC8538555.1"/>
    <property type="molecule type" value="Genomic_DNA"/>
</dbReference>
<dbReference type="GO" id="GO:1990610">
    <property type="term" value="F:acetolactate synthase regulator activity"/>
    <property type="evidence" value="ECO:0007669"/>
    <property type="project" value="UniProtKB-UniRule"/>
</dbReference>
<dbReference type="NCBIfam" id="NF008864">
    <property type="entry name" value="PRK11895.1"/>
    <property type="match status" value="1"/>
</dbReference>
<dbReference type="InterPro" id="IPR045865">
    <property type="entry name" value="ACT-like_dom_sf"/>
</dbReference>
<dbReference type="AlphaFoldDB" id="A0A926DGL6"/>
<dbReference type="CDD" id="cd04878">
    <property type="entry name" value="ACT_AHAS"/>
    <property type="match status" value="1"/>
</dbReference>
<dbReference type="Proteomes" id="UP000617951">
    <property type="component" value="Unassembled WGS sequence"/>
</dbReference>
<organism evidence="10 11">
    <name type="scientific">Guopingia tenuis</name>
    <dbReference type="NCBI Taxonomy" id="2763656"/>
    <lineage>
        <taxon>Bacteria</taxon>
        <taxon>Bacillati</taxon>
        <taxon>Bacillota</taxon>
        <taxon>Clostridia</taxon>
        <taxon>Christensenellales</taxon>
        <taxon>Christensenellaceae</taxon>
        <taxon>Guopingia</taxon>
    </lineage>
</organism>
<evidence type="ECO:0000259" key="9">
    <source>
        <dbReference type="PROSITE" id="PS51671"/>
    </source>
</evidence>
<dbReference type="GO" id="GO:0005829">
    <property type="term" value="C:cytosol"/>
    <property type="evidence" value="ECO:0007669"/>
    <property type="project" value="TreeGrafter"/>
</dbReference>
<evidence type="ECO:0000313" key="11">
    <source>
        <dbReference type="Proteomes" id="UP000617951"/>
    </source>
</evidence>
<evidence type="ECO:0000256" key="5">
    <source>
        <dbReference type="ARBA" id="ARBA00022605"/>
    </source>
</evidence>
<keyword evidence="11" id="KW-1185">Reference proteome</keyword>
<sequence>MEREYILSVLVQNNAGVLCRVSGLFGRRGYNITSLTVGETLDPRYSRMTIVLYGNEYILEQIKKQLAKLEEVEKIVEVEPSSAVFRELMLVKVWASAGSRAGIIEICNVFHATIADLSPTTATIEMTSTPAKNNAFLDLLAEYGILEVARTGAAGLQRGEKHLSLEK</sequence>
<keyword evidence="5 8" id="KW-0028">Amino-acid biosynthesis</keyword>
<evidence type="ECO:0000256" key="3">
    <source>
        <dbReference type="ARBA" id="ARBA00006341"/>
    </source>
</evidence>
<dbReference type="EC" id="2.2.1.6" evidence="8"/>
<comment type="pathway">
    <text evidence="1 8">Amino-acid biosynthesis; L-isoleucine biosynthesis; L-isoleucine from 2-oxobutanoate: step 1/4.</text>
</comment>
<dbReference type="GO" id="GO:0009099">
    <property type="term" value="P:L-valine biosynthetic process"/>
    <property type="evidence" value="ECO:0007669"/>
    <property type="project" value="UniProtKB-UniRule"/>
</dbReference>
<comment type="pathway">
    <text evidence="2 8">Amino-acid biosynthesis; L-valine biosynthesis; L-valine from pyruvate: step 1/4.</text>
</comment>
<comment type="similarity">
    <text evidence="3 8">Belongs to the acetolactate synthase small subunit family.</text>
</comment>
<evidence type="ECO:0000313" key="10">
    <source>
        <dbReference type="EMBL" id="MBC8538555.1"/>
    </source>
</evidence>
<dbReference type="InterPro" id="IPR039557">
    <property type="entry name" value="AHAS_ACT"/>
</dbReference>
<evidence type="ECO:0000256" key="6">
    <source>
        <dbReference type="ARBA" id="ARBA00023304"/>
    </source>
</evidence>
<dbReference type="Pfam" id="PF10369">
    <property type="entry name" value="ALS_ss_C"/>
    <property type="match status" value="1"/>
</dbReference>
<feature type="domain" description="ACT" evidence="9">
    <location>
        <begin position="6"/>
        <end position="80"/>
    </location>
</feature>
<evidence type="ECO:0000256" key="7">
    <source>
        <dbReference type="ARBA" id="ARBA00048670"/>
    </source>
</evidence>
<dbReference type="InterPro" id="IPR027271">
    <property type="entry name" value="Acetolactate_synth/TF_NikR_C"/>
</dbReference>
<dbReference type="GO" id="GO:0009097">
    <property type="term" value="P:isoleucine biosynthetic process"/>
    <property type="evidence" value="ECO:0007669"/>
    <property type="project" value="UniProtKB-UniRule"/>
</dbReference>
<gene>
    <name evidence="10" type="primary">ilvN</name>
    <name evidence="10" type="ORF">H8693_06370</name>
</gene>
<comment type="caution">
    <text evidence="10">The sequence shown here is derived from an EMBL/GenBank/DDBJ whole genome shotgun (WGS) entry which is preliminary data.</text>
</comment>
<dbReference type="InterPro" id="IPR019455">
    <property type="entry name" value="Acetolactate_synth_ssu_C"/>
</dbReference>
<dbReference type="RefSeq" id="WP_249280296.1">
    <property type="nucleotide sequence ID" value="NZ_JACRSS010000002.1"/>
</dbReference>
<comment type="catalytic activity">
    <reaction evidence="7 8">
        <text>2 pyruvate + H(+) = (2S)-2-acetolactate + CO2</text>
        <dbReference type="Rhea" id="RHEA:25249"/>
        <dbReference type="ChEBI" id="CHEBI:15361"/>
        <dbReference type="ChEBI" id="CHEBI:15378"/>
        <dbReference type="ChEBI" id="CHEBI:16526"/>
        <dbReference type="ChEBI" id="CHEBI:58476"/>
        <dbReference type="EC" id="2.2.1.6"/>
    </reaction>
</comment>
<dbReference type="PROSITE" id="PS51671">
    <property type="entry name" value="ACT"/>
    <property type="match status" value="1"/>
</dbReference>
<dbReference type="Gene3D" id="3.30.70.1150">
    <property type="entry name" value="ACT-like. Chain A, domain 2"/>
    <property type="match status" value="1"/>
</dbReference>
<comment type="subunit">
    <text evidence="4 8">Dimer of large and small chains.</text>
</comment>
<keyword evidence="6 8" id="KW-0100">Branched-chain amino acid biosynthesis</keyword>
<dbReference type="Pfam" id="PF22629">
    <property type="entry name" value="ACT_AHAS_ss"/>
    <property type="match status" value="1"/>
</dbReference>
<keyword evidence="8 10" id="KW-0808">Transferase</keyword>
<dbReference type="Gene3D" id="3.30.70.260">
    <property type="match status" value="1"/>
</dbReference>
<dbReference type="InterPro" id="IPR054480">
    <property type="entry name" value="AHAS_small-like_ACT"/>
</dbReference>